<accession>A0A855EYD0</accession>
<evidence type="ECO:0000256" key="1">
    <source>
        <dbReference type="ARBA" id="ARBA00022729"/>
    </source>
</evidence>
<evidence type="ECO:0000313" key="2">
    <source>
        <dbReference type="EMBL" id="PIK83749.1"/>
    </source>
</evidence>
<dbReference type="Proteomes" id="UP000229713">
    <property type="component" value="Unassembled WGS sequence"/>
</dbReference>
<proteinExistence type="predicted"/>
<dbReference type="Gene3D" id="3.30.1450.10">
    <property type="match status" value="1"/>
</dbReference>
<gene>
    <name evidence="2" type="ORF">CFY86_13425</name>
</gene>
<sequence length="59" mass="7041">MRYTHFLMVPEIGANRLNQTLKKDAQTMPFYVVFDNRENRQHYGYISCQQAKVRGIFSQ</sequence>
<dbReference type="AlphaFoldDB" id="A0A855EYD0"/>
<name>A0A855EYD0_RAOOR</name>
<evidence type="ECO:0000313" key="3">
    <source>
        <dbReference type="Proteomes" id="UP000229713"/>
    </source>
</evidence>
<comment type="caution">
    <text evidence="2">The sequence shown here is derived from an EMBL/GenBank/DDBJ whole genome shotgun (WGS) entry which is preliminary data.</text>
</comment>
<dbReference type="RefSeq" id="WP_099843554.1">
    <property type="nucleotide sequence ID" value="NZ_ABSBPM020000001.1"/>
</dbReference>
<keyword evidence="1" id="KW-0732">Signal</keyword>
<organism evidence="2 3">
    <name type="scientific">Raoultella ornithinolytica</name>
    <name type="common">Klebsiella ornithinolytica</name>
    <dbReference type="NCBI Taxonomy" id="54291"/>
    <lineage>
        <taxon>Bacteria</taxon>
        <taxon>Pseudomonadati</taxon>
        <taxon>Pseudomonadota</taxon>
        <taxon>Gammaproteobacteria</taxon>
        <taxon>Enterobacterales</taxon>
        <taxon>Enterobacteriaceae</taxon>
        <taxon>Klebsiella/Raoultella group</taxon>
        <taxon>Raoultella</taxon>
    </lineage>
</organism>
<dbReference type="EMBL" id="NKYI01000020">
    <property type="protein sequence ID" value="PIK83749.1"/>
    <property type="molecule type" value="Genomic_DNA"/>
</dbReference>
<reference evidence="2 3" key="1">
    <citation type="submission" date="2017-07" db="EMBL/GenBank/DDBJ databases">
        <title>Raoultella ornithinolytica strain HH3 draft genome.</title>
        <authorList>
            <person name="Duceppe M.-O."/>
            <person name="Huang H."/>
            <person name="Phipps-Todd B."/>
        </authorList>
    </citation>
    <scope>NUCLEOTIDE SEQUENCE [LARGE SCALE GENOMIC DNA]</scope>
    <source>
        <strain evidence="2 3">HH3</strain>
    </source>
</reference>
<protein>
    <submittedName>
        <fullName evidence="2">Uncharacterized protein</fullName>
    </submittedName>
</protein>
<dbReference type="InterPro" id="IPR037873">
    <property type="entry name" value="BamE-like"/>
</dbReference>